<feature type="region of interest" description="Disordered" evidence="1">
    <location>
        <begin position="655"/>
        <end position="714"/>
    </location>
</feature>
<organism evidence="3 4">
    <name type="scientific">Leucobacter weissii</name>
    <dbReference type="NCBI Taxonomy" id="1983706"/>
    <lineage>
        <taxon>Bacteria</taxon>
        <taxon>Bacillati</taxon>
        <taxon>Actinomycetota</taxon>
        <taxon>Actinomycetes</taxon>
        <taxon>Micrococcales</taxon>
        <taxon>Microbacteriaceae</taxon>
        <taxon>Leucobacter</taxon>
    </lineage>
</organism>
<name>A0A939S739_9MICO</name>
<reference evidence="3" key="1">
    <citation type="submission" date="2021-03" db="EMBL/GenBank/DDBJ databases">
        <title>Leucobacter chromiisoli sp. nov., isolated from chromium-containing soil of chemical plant.</title>
        <authorList>
            <person name="Xu Z."/>
        </authorList>
    </citation>
    <scope>NUCLEOTIDE SEQUENCE</scope>
    <source>
        <strain evidence="3">S27</strain>
    </source>
</reference>
<proteinExistence type="predicted"/>
<evidence type="ECO:0000313" key="4">
    <source>
        <dbReference type="Proteomes" id="UP000664382"/>
    </source>
</evidence>
<protein>
    <recommendedName>
        <fullName evidence="5">LGFP repeat-containing protein</fullName>
    </recommendedName>
</protein>
<gene>
    <name evidence="3" type="ORF">J4H92_01220</name>
</gene>
<evidence type="ECO:0008006" key="5">
    <source>
        <dbReference type="Google" id="ProtNLM"/>
    </source>
</evidence>
<keyword evidence="2" id="KW-0732">Signal</keyword>
<accession>A0A939S739</accession>
<dbReference type="EMBL" id="JAGDYM010000003">
    <property type="protein sequence ID" value="MBO1900566.1"/>
    <property type="molecule type" value="Genomic_DNA"/>
</dbReference>
<evidence type="ECO:0000256" key="1">
    <source>
        <dbReference type="SAM" id="MobiDB-lite"/>
    </source>
</evidence>
<dbReference type="Proteomes" id="UP000664382">
    <property type="component" value="Unassembled WGS sequence"/>
</dbReference>
<feature type="compositionally biased region" description="Low complexity" evidence="1">
    <location>
        <begin position="655"/>
        <end position="673"/>
    </location>
</feature>
<sequence>MAMFAALAIVLTSVVQTTATAAPAQAWSATNFNAGRIIDDALFYKGNAMTTSQVKSFLKKRLGRCTIGDSGRKAGKTWGSTKIAKACLRNFTMKTSSRASNSNCKAYRGSKKESAAQIITKVSRACGISPKVLLVMLEKEQSLVTDSWPTVRQFNVAMGYACPDSGPNNSANCNSKYFGFFNQVYWGAWQLKQYRAKPQNYNFQRGATVNVQWHPNASCGTSRVRIQNHATAALYTYTPYRPNQAALRAGWGTGDRCSSYGNRNFYNYWNSWFGSVRSGIKVTGAIKTVHQRNGAAYGGALSPRKTIKKNGGGYEQRFENGVITYSKKLRKAYGVFDDGTTDRWASRYLAAGGAAGSWGFIAGTVASPGHRNLKFQRGTAISNSTVGVRFIPAPVYRAWLAGGGQSTYGWPNATALFPTGTSASQRFQKGTLMVSGGRVQWLTAAETAQWQRAGGHATLGFFTGPSVEVGTRSYRNTERGVLYRTSPGTSVFVPSGAYRSAYSKAGGLGGAWGWPTQNVAKIGAGSRLTFQNGVAVYSKKAGVVFLTKAAYNDWRKKGGYKAKSSLGFPTQSTRVVSDGSYQRYAKHVRFFGPQATVLLKLDPIVRAYLNAGGPRGAWGWPTSGLTQLSKTKSQIRFSGGIATYTKSGGVRFAKAAASRAAQTPPEAPVAPAEDPAEEAPSDTSPDPAEVSAPGAPEAPESLPQDAETPAARRD</sequence>
<comment type="caution">
    <text evidence="3">The sequence shown here is derived from an EMBL/GenBank/DDBJ whole genome shotgun (WGS) entry which is preliminary data.</text>
</comment>
<evidence type="ECO:0000256" key="2">
    <source>
        <dbReference type="SAM" id="SignalP"/>
    </source>
</evidence>
<keyword evidence="4" id="KW-1185">Reference proteome</keyword>
<evidence type="ECO:0000313" key="3">
    <source>
        <dbReference type="EMBL" id="MBO1900566.1"/>
    </source>
</evidence>
<feature type="signal peptide" evidence="2">
    <location>
        <begin position="1"/>
        <end position="21"/>
    </location>
</feature>
<feature type="chain" id="PRO_5038012216" description="LGFP repeat-containing protein" evidence="2">
    <location>
        <begin position="22"/>
        <end position="714"/>
    </location>
</feature>
<dbReference type="AlphaFoldDB" id="A0A939S739"/>